<keyword evidence="2" id="KW-0408">Iron</keyword>
<feature type="binding site" evidence="2">
    <location>
        <position position="152"/>
    </location>
    <ligand>
        <name>Fe cation</name>
        <dbReference type="ChEBI" id="CHEBI:24875"/>
    </ligand>
</feature>
<dbReference type="PANTHER" id="PTHR10458">
    <property type="entry name" value="PEPTIDE DEFORMYLASE"/>
    <property type="match status" value="1"/>
</dbReference>
<accession>A0A1L8CPV9</accession>
<dbReference type="AlphaFoldDB" id="A0A1L8CPV9"/>
<dbReference type="CDD" id="cd00487">
    <property type="entry name" value="Pep_deformylase"/>
    <property type="match status" value="1"/>
</dbReference>
<comment type="cofactor">
    <cofactor evidence="2">
        <name>Fe(2+)</name>
        <dbReference type="ChEBI" id="CHEBI:29033"/>
    </cofactor>
    <text evidence="2">Binds 1 Fe(2+) ion.</text>
</comment>
<dbReference type="Pfam" id="PF01327">
    <property type="entry name" value="Pep_deformylase"/>
    <property type="match status" value="1"/>
</dbReference>
<dbReference type="HAMAP" id="MF_00163">
    <property type="entry name" value="Pep_deformylase"/>
    <property type="match status" value="1"/>
</dbReference>
<keyword evidence="2" id="KW-0479">Metal-binding</keyword>
<keyword evidence="2 3" id="KW-0378">Hydrolase</keyword>
<dbReference type="GO" id="GO:0046872">
    <property type="term" value="F:metal ion binding"/>
    <property type="evidence" value="ECO:0007669"/>
    <property type="project" value="UniProtKB-KW"/>
</dbReference>
<evidence type="ECO:0000256" key="2">
    <source>
        <dbReference type="HAMAP-Rule" id="MF_00163"/>
    </source>
</evidence>
<dbReference type="GO" id="GO:0006412">
    <property type="term" value="P:translation"/>
    <property type="evidence" value="ECO:0007669"/>
    <property type="project" value="UniProtKB-UniRule"/>
</dbReference>
<organism evidence="3 4">
    <name type="scientific">Mariprofundus micogutta</name>
    <dbReference type="NCBI Taxonomy" id="1921010"/>
    <lineage>
        <taxon>Bacteria</taxon>
        <taxon>Pseudomonadati</taxon>
        <taxon>Pseudomonadota</taxon>
        <taxon>Candidatius Mariprofundia</taxon>
        <taxon>Mariprofundales</taxon>
        <taxon>Mariprofundaceae</taxon>
        <taxon>Mariprofundus</taxon>
    </lineage>
</organism>
<reference evidence="3 4" key="1">
    <citation type="journal article" date="2017" name="Arch. Microbiol.">
        <title>Mariprofundus micogutta sp. nov., a novel iron-oxidizing zetaproteobacterium isolated from a deep-sea hydrothermal field at the Bayonnaise knoll of the Izu-Ogasawara arc, and a description of Mariprofundales ord. nov. and Zetaproteobacteria classis nov.</title>
        <authorList>
            <person name="Makita H."/>
            <person name="Tanaka E."/>
            <person name="Mitsunobu S."/>
            <person name="Miyazaki M."/>
            <person name="Nunoura T."/>
            <person name="Uematsu K."/>
            <person name="Takaki Y."/>
            <person name="Nishi S."/>
            <person name="Shimamura S."/>
            <person name="Takai K."/>
        </authorList>
    </citation>
    <scope>NUCLEOTIDE SEQUENCE [LARGE SCALE GENOMIC DNA]</scope>
    <source>
        <strain evidence="3 4">ET2</strain>
    </source>
</reference>
<evidence type="ECO:0000313" key="3">
    <source>
        <dbReference type="EMBL" id="GAV20960.1"/>
    </source>
</evidence>
<comment type="caution">
    <text evidence="3">The sequence shown here is derived from an EMBL/GenBank/DDBJ whole genome shotgun (WGS) entry which is preliminary data.</text>
</comment>
<dbReference type="EC" id="3.5.1.88" evidence="2"/>
<proteinExistence type="inferred from homology"/>
<evidence type="ECO:0000313" key="4">
    <source>
        <dbReference type="Proteomes" id="UP000231632"/>
    </source>
</evidence>
<dbReference type="InterPro" id="IPR023635">
    <property type="entry name" value="Peptide_deformylase"/>
</dbReference>
<dbReference type="PANTHER" id="PTHR10458:SF22">
    <property type="entry name" value="PEPTIDE DEFORMYLASE"/>
    <property type="match status" value="1"/>
</dbReference>
<dbReference type="NCBIfam" id="NF001159">
    <property type="entry name" value="PRK00150.1-3"/>
    <property type="match status" value="1"/>
</dbReference>
<sequence>MAIRDILIHPDDKLREIAKEVEFPLSDDVKQLIQDLADTMYDAPGVGLASTQIGVPFRVAVTDILWRSEEVRHDSDEAGGKRDLKVWINPEFVWKSDEMASWEEGCLSVPEQYANVSRPAAVRLRWFDEEGTQHEADFEGFQAVALQHEFDHLDGKLFIDYLSPLKRRMITNKMKKLFKQGN</sequence>
<dbReference type="EMBL" id="BDFD01000018">
    <property type="protein sequence ID" value="GAV20960.1"/>
    <property type="molecule type" value="Genomic_DNA"/>
</dbReference>
<name>A0A1L8CPV9_9PROT</name>
<comment type="catalytic activity">
    <reaction evidence="2">
        <text>N-terminal N-formyl-L-methionyl-[peptide] + H2O = N-terminal L-methionyl-[peptide] + formate</text>
        <dbReference type="Rhea" id="RHEA:24420"/>
        <dbReference type="Rhea" id="RHEA-COMP:10639"/>
        <dbReference type="Rhea" id="RHEA-COMP:10640"/>
        <dbReference type="ChEBI" id="CHEBI:15377"/>
        <dbReference type="ChEBI" id="CHEBI:15740"/>
        <dbReference type="ChEBI" id="CHEBI:49298"/>
        <dbReference type="ChEBI" id="CHEBI:64731"/>
        <dbReference type="EC" id="3.5.1.88"/>
    </reaction>
</comment>
<dbReference type="STRING" id="1921010.MMIC_P1938"/>
<comment type="similarity">
    <text evidence="1 2">Belongs to the polypeptide deformylase family.</text>
</comment>
<dbReference type="PRINTS" id="PR01576">
    <property type="entry name" value="PDEFORMYLASE"/>
</dbReference>
<dbReference type="GO" id="GO:0042586">
    <property type="term" value="F:peptide deformylase activity"/>
    <property type="evidence" value="ECO:0007669"/>
    <property type="project" value="UniProtKB-UniRule"/>
</dbReference>
<dbReference type="SUPFAM" id="SSF56420">
    <property type="entry name" value="Peptide deformylase"/>
    <property type="match status" value="1"/>
</dbReference>
<keyword evidence="2" id="KW-0648">Protein biosynthesis</keyword>
<feature type="binding site" evidence="2">
    <location>
        <position position="106"/>
    </location>
    <ligand>
        <name>Fe cation</name>
        <dbReference type="ChEBI" id="CHEBI:24875"/>
    </ligand>
</feature>
<dbReference type="Gene3D" id="3.90.45.10">
    <property type="entry name" value="Peptide deformylase"/>
    <property type="match status" value="1"/>
</dbReference>
<dbReference type="NCBIfam" id="TIGR00079">
    <property type="entry name" value="pept_deformyl"/>
    <property type="match status" value="1"/>
</dbReference>
<dbReference type="InterPro" id="IPR036821">
    <property type="entry name" value="Peptide_deformylase_sf"/>
</dbReference>
<feature type="active site" evidence="2">
    <location>
        <position position="149"/>
    </location>
</feature>
<keyword evidence="4" id="KW-1185">Reference proteome</keyword>
<gene>
    <name evidence="2" type="primary">def</name>
    <name evidence="3" type="ORF">MMIC_P1938</name>
</gene>
<dbReference type="Proteomes" id="UP000231632">
    <property type="component" value="Unassembled WGS sequence"/>
</dbReference>
<dbReference type="RefSeq" id="WP_072660263.1">
    <property type="nucleotide sequence ID" value="NZ_BDFD01000018.1"/>
</dbReference>
<protein>
    <recommendedName>
        <fullName evidence="2">Peptide deformylase</fullName>
        <shortName evidence="2">PDF</shortName>
        <ecNumber evidence="2">3.5.1.88</ecNumber>
    </recommendedName>
    <alternativeName>
        <fullName evidence="2">Polypeptide deformylase</fullName>
    </alternativeName>
</protein>
<comment type="function">
    <text evidence="2">Removes the formyl group from the N-terminal Met of newly synthesized proteins. Requires at least a dipeptide for an efficient rate of reaction. N-terminal L-methionine is a prerequisite for activity but the enzyme has broad specificity at other positions.</text>
</comment>
<dbReference type="PIRSF" id="PIRSF004749">
    <property type="entry name" value="Pep_def"/>
    <property type="match status" value="1"/>
</dbReference>
<evidence type="ECO:0000256" key="1">
    <source>
        <dbReference type="ARBA" id="ARBA00010759"/>
    </source>
</evidence>
<feature type="binding site" evidence="2">
    <location>
        <position position="148"/>
    </location>
    <ligand>
        <name>Fe cation</name>
        <dbReference type="ChEBI" id="CHEBI:24875"/>
    </ligand>
</feature>
<dbReference type="OrthoDB" id="5292739at2"/>